<evidence type="ECO:0000313" key="1">
    <source>
        <dbReference type="EMBL" id="MBB2890762.1"/>
    </source>
</evidence>
<dbReference type="RefSeq" id="WP_183319086.1">
    <property type="nucleotide sequence ID" value="NZ_JACHVQ010000001.1"/>
</dbReference>
<keyword evidence="2" id="KW-1185">Reference proteome</keyword>
<proteinExistence type="predicted"/>
<protein>
    <recommendedName>
        <fullName evidence="3">SAF domain-containing protein</fullName>
    </recommendedName>
</protein>
<reference evidence="1 2" key="1">
    <citation type="submission" date="2020-08" db="EMBL/GenBank/DDBJ databases">
        <title>Sequencing the genomes of 1000 actinobacteria strains.</title>
        <authorList>
            <person name="Klenk H.-P."/>
        </authorList>
    </citation>
    <scope>NUCLEOTIDE SEQUENCE [LARGE SCALE GENOMIC DNA]</scope>
    <source>
        <strain evidence="1 2">DSM 105369</strain>
    </source>
</reference>
<evidence type="ECO:0008006" key="3">
    <source>
        <dbReference type="Google" id="ProtNLM"/>
    </source>
</evidence>
<dbReference type="AlphaFoldDB" id="A0A839N7X3"/>
<dbReference type="Proteomes" id="UP000559182">
    <property type="component" value="Unassembled WGS sequence"/>
</dbReference>
<name>A0A839N7X3_9MICO</name>
<dbReference type="EMBL" id="JACHVQ010000001">
    <property type="protein sequence ID" value="MBB2890762.1"/>
    <property type="molecule type" value="Genomic_DNA"/>
</dbReference>
<gene>
    <name evidence="1" type="ORF">FHU39_000746</name>
</gene>
<comment type="caution">
    <text evidence="1">The sequence shown here is derived from an EMBL/GenBank/DDBJ whole genome shotgun (WGS) entry which is preliminary data.</text>
</comment>
<sequence>MESRRPAENELPKPAARRLQRPSWRDSRLVAGVLLVLLATIGGAAAMRHYDNSIEVLQASHALVPGQGIKASDVHAVKVRIDQAGATYFSADDPLPKGEVLREVRQGELVPRSAVGDGRSVHVKAVAIPVDSAQSATLVKGSVVDIWVSRKKSGDAGQVSYDEPTRVLERAVVARVPSGGSGFTVASDSGAVHVLVPDANIPEVLGAIHQGAKVDLVPAAGSPLKGD</sequence>
<evidence type="ECO:0000313" key="2">
    <source>
        <dbReference type="Proteomes" id="UP000559182"/>
    </source>
</evidence>
<accession>A0A839N7X3</accession>
<organism evidence="1 2">
    <name type="scientific">Flexivirga oryzae</name>
    <dbReference type="NCBI Taxonomy" id="1794944"/>
    <lineage>
        <taxon>Bacteria</taxon>
        <taxon>Bacillati</taxon>
        <taxon>Actinomycetota</taxon>
        <taxon>Actinomycetes</taxon>
        <taxon>Micrococcales</taxon>
        <taxon>Dermacoccaceae</taxon>
        <taxon>Flexivirga</taxon>
    </lineage>
</organism>